<dbReference type="AlphaFoldDB" id="L0K562"/>
<dbReference type="Proteomes" id="UP000010878">
    <property type="component" value="Chromosome"/>
</dbReference>
<dbReference type="EMBL" id="CP003929">
    <property type="protein sequence ID" value="AGB39690.1"/>
    <property type="molecule type" value="Genomic_DNA"/>
</dbReference>
<feature type="transmembrane region" description="Helical" evidence="1">
    <location>
        <begin position="29"/>
        <end position="50"/>
    </location>
</feature>
<gene>
    <name evidence="2" type="ORF">Natoc_3992</name>
</gene>
<name>L0K562_9EURY</name>
<dbReference type="HOGENOM" id="CLU_2930287_0_0_2"/>
<evidence type="ECO:0000256" key="1">
    <source>
        <dbReference type="SAM" id="Phobius"/>
    </source>
</evidence>
<protein>
    <submittedName>
        <fullName evidence="2">Uncharacterized protein</fullName>
    </submittedName>
</protein>
<reference evidence="2 3" key="1">
    <citation type="submission" date="2012-11" db="EMBL/GenBank/DDBJ databases">
        <title>FINISHED of Natronococcus occultus SP4, DSM 3396.</title>
        <authorList>
            <consortium name="DOE Joint Genome Institute"/>
            <person name="Eisen J."/>
            <person name="Huntemann M."/>
            <person name="Wei C.-L."/>
            <person name="Han J."/>
            <person name="Detter J.C."/>
            <person name="Han C."/>
            <person name="Tapia R."/>
            <person name="Chen A."/>
            <person name="Kyrpides N."/>
            <person name="Mavromatis K."/>
            <person name="Markowitz V."/>
            <person name="Szeto E."/>
            <person name="Ivanova N."/>
            <person name="Mikhailova N."/>
            <person name="Ovchinnikova G."/>
            <person name="Pagani I."/>
            <person name="Pati A."/>
            <person name="Goodwin L."/>
            <person name="Nordberg H.P."/>
            <person name="Cantor M.N."/>
            <person name="Hua S.X."/>
            <person name="Woyke T."/>
            <person name="Eisen J."/>
            <person name="Klenk H.-P."/>
            <person name="Klenk H.-P."/>
        </authorList>
    </citation>
    <scope>NUCLEOTIDE SEQUENCE [LARGE SCALE GENOMIC DNA]</scope>
    <source>
        <strain evidence="2 3">SP4</strain>
    </source>
</reference>
<dbReference type="KEGG" id="nou:Natoc_3992"/>
<dbReference type="STRING" id="694430.Natoc_3992"/>
<dbReference type="RefSeq" id="WP_015323122.1">
    <property type="nucleotide sequence ID" value="NC_019974.1"/>
</dbReference>
<evidence type="ECO:0000313" key="2">
    <source>
        <dbReference type="EMBL" id="AGB39690.1"/>
    </source>
</evidence>
<proteinExistence type="predicted"/>
<evidence type="ECO:0000313" key="3">
    <source>
        <dbReference type="Proteomes" id="UP000010878"/>
    </source>
</evidence>
<keyword evidence="3" id="KW-1185">Reference proteome</keyword>
<keyword evidence="1" id="KW-1133">Transmembrane helix</keyword>
<dbReference type="GeneID" id="14403084"/>
<keyword evidence="1" id="KW-0812">Transmembrane</keyword>
<sequence length="60" mass="6078">MNRTLLVGVALVFATGVQLWITTLVSGYTLQVLSALATVGLAVAAVAVLARSFDGSTGRG</sequence>
<accession>L0K562</accession>
<organism evidence="2 3">
    <name type="scientific">Natronococcus occultus SP4</name>
    <dbReference type="NCBI Taxonomy" id="694430"/>
    <lineage>
        <taxon>Archaea</taxon>
        <taxon>Methanobacteriati</taxon>
        <taxon>Methanobacteriota</taxon>
        <taxon>Stenosarchaea group</taxon>
        <taxon>Halobacteria</taxon>
        <taxon>Halobacteriales</taxon>
        <taxon>Natrialbaceae</taxon>
        <taxon>Natronococcus</taxon>
    </lineage>
</organism>
<keyword evidence="1" id="KW-0472">Membrane</keyword>